<keyword evidence="2" id="KW-1185">Reference proteome</keyword>
<sequence length="79" mass="8425">MYVLSEYNGHINDGVGSSACVSKEYNGDMNDGVGSSACVSNEYNSNMNDGVTVMNERLGLLLKAATIALESYCSISQYV</sequence>
<reference evidence="1" key="2">
    <citation type="journal article" date="2021" name="Genome Biol. Evol.">
        <title>Developing a high-quality reference genome for a parasitic bivalve with doubly uniparental inheritance (Bivalvia: Unionida).</title>
        <authorList>
            <person name="Smith C.H."/>
        </authorList>
    </citation>
    <scope>NUCLEOTIDE SEQUENCE</scope>
    <source>
        <strain evidence="1">CHS0354</strain>
        <tissue evidence="1">Mantle</tissue>
    </source>
</reference>
<evidence type="ECO:0000313" key="1">
    <source>
        <dbReference type="EMBL" id="KAK3581561.1"/>
    </source>
</evidence>
<accession>A0AAE0RXS7</accession>
<proteinExistence type="predicted"/>
<reference evidence="1" key="3">
    <citation type="submission" date="2023-05" db="EMBL/GenBank/DDBJ databases">
        <authorList>
            <person name="Smith C.H."/>
        </authorList>
    </citation>
    <scope>NUCLEOTIDE SEQUENCE</scope>
    <source>
        <strain evidence="1">CHS0354</strain>
        <tissue evidence="1">Mantle</tissue>
    </source>
</reference>
<dbReference type="EMBL" id="JAEAOA010001897">
    <property type="protein sequence ID" value="KAK3581561.1"/>
    <property type="molecule type" value="Genomic_DNA"/>
</dbReference>
<protein>
    <submittedName>
        <fullName evidence="1">Uncharacterized protein</fullName>
    </submittedName>
</protein>
<organism evidence="1 2">
    <name type="scientific">Potamilus streckersoni</name>
    <dbReference type="NCBI Taxonomy" id="2493646"/>
    <lineage>
        <taxon>Eukaryota</taxon>
        <taxon>Metazoa</taxon>
        <taxon>Spiralia</taxon>
        <taxon>Lophotrochozoa</taxon>
        <taxon>Mollusca</taxon>
        <taxon>Bivalvia</taxon>
        <taxon>Autobranchia</taxon>
        <taxon>Heteroconchia</taxon>
        <taxon>Palaeoheterodonta</taxon>
        <taxon>Unionida</taxon>
        <taxon>Unionoidea</taxon>
        <taxon>Unionidae</taxon>
        <taxon>Ambleminae</taxon>
        <taxon>Lampsilini</taxon>
        <taxon>Potamilus</taxon>
    </lineage>
</organism>
<evidence type="ECO:0000313" key="2">
    <source>
        <dbReference type="Proteomes" id="UP001195483"/>
    </source>
</evidence>
<reference evidence="1" key="1">
    <citation type="journal article" date="2021" name="Genome Biol. Evol.">
        <title>A High-Quality Reference Genome for a Parasitic Bivalve with Doubly Uniparental Inheritance (Bivalvia: Unionida).</title>
        <authorList>
            <person name="Smith C.H."/>
        </authorList>
    </citation>
    <scope>NUCLEOTIDE SEQUENCE</scope>
    <source>
        <strain evidence="1">CHS0354</strain>
    </source>
</reference>
<name>A0AAE0RXS7_9BIVA</name>
<dbReference type="Proteomes" id="UP001195483">
    <property type="component" value="Unassembled WGS sequence"/>
</dbReference>
<comment type="caution">
    <text evidence="1">The sequence shown here is derived from an EMBL/GenBank/DDBJ whole genome shotgun (WGS) entry which is preliminary data.</text>
</comment>
<dbReference type="AlphaFoldDB" id="A0AAE0RXS7"/>
<gene>
    <name evidence="1" type="ORF">CHS0354_031904</name>
</gene>